<keyword evidence="3" id="KW-1185">Reference proteome</keyword>
<organism evidence="2 3">
    <name type="scientific">Cotesia glomerata</name>
    <name type="common">Lepidopteran parasitic wasp</name>
    <name type="synonym">Apanteles glomeratus</name>
    <dbReference type="NCBI Taxonomy" id="32391"/>
    <lineage>
        <taxon>Eukaryota</taxon>
        <taxon>Metazoa</taxon>
        <taxon>Ecdysozoa</taxon>
        <taxon>Arthropoda</taxon>
        <taxon>Hexapoda</taxon>
        <taxon>Insecta</taxon>
        <taxon>Pterygota</taxon>
        <taxon>Neoptera</taxon>
        <taxon>Endopterygota</taxon>
        <taxon>Hymenoptera</taxon>
        <taxon>Apocrita</taxon>
        <taxon>Ichneumonoidea</taxon>
        <taxon>Braconidae</taxon>
        <taxon>Microgastrinae</taxon>
        <taxon>Cotesia</taxon>
    </lineage>
</organism>
<dbReference type="Proteomes" id="UP000826195">
    <property type="component" value="Unassembled WGS sequence"/>
</dbReference>
<comment type="caution">
    <text evidence="2">The sequence shown here is derived from an EMBL/GenBank/DDBJ whole genome shotgun (WGS) entry which is preliminary data.</text>
</comment>
<evidence type="ECO:0000256" key="1">
    <source>
        <dbReference type="SAM" id="Phobius"/>
    </source>
</evidence>
<evidence type="ECO:0000313" key="3">
    <source>
        <dbReference type="Proteomes" id="UP000826195"/>
    </source>
</evidence>
<dbReference type="AlphaFoldDB" id="A0AAV7IPZ0"/>
<sequence>MLVINLYALHHVSGNSSFQELLKPDQLSSDEQLARSYILDVIAGSLSALLLPVYTLKTSVTDYFAPSNDKTVPGVADERLGAPGFFATGTKASRKLKFTDEFVSGDDLKKLRAVRIIELGRLLTEYQVSGSNLITLDSGEFVSTTNNSINNKLLKELKEFTLRIELQEIADGAADRKKDNGKHTRNHTQQNVFVKRNPAPLARKNQAEYRDPGNHEALRWTRCLRRVLRLWTSLLIIILSLRLILSLCLKFLAL</sequence>
<feature type="transmembrane region" description="Helical" evidence="1">
    <location>
        <begin position="228"/>
        <end position="253"/>
    </location>
</feature>
<accession>A0AAV7IPZ0</accession>
<keyword evidence="1" id="KW-0472">Membrane</keyword>
<protein>
    <submittedName>
        <fullName evidence="2">Uncharacterized protein</fullName>
    </submittedName>
</protein>
<name>A0AAV7IPZ0_COTGL</name>
<dbReference type="EMBL" id="JAHXZJ010000752">
    <property type="protein sequence ID" value="KAH0556583.1"/>
    <property type="molecule type" value="Genomic_DNA"/>
</dbReference>
<keyword evidence="1" id="KW-0812">Transmembrane</keyword>
<evidence type="ECO:0000313" key="2">
    <source>
        <dbReference type="EMBL" id="KAH0556583.1"/>
    </source>
</evidence>
<reference evidence="2 3" key="1">
    <citation type="journal article" date="2021" name="J. Hered.">
        <title>A chromosome-level genome assembly of the parasitoid wasp, Cotesia glomerata (Hymenoptera: Braconidae).</title>
        <authorList>
            <person name="Pinto B.J."/>
            <person name="Weis J.J."/>
            <person name="Gamble T."/>
            <person name="Ode P.J."/>
            <person name="Paul R."/>
            <person name="Zaspel J.M."/>
        </authorList>
    </citation>
    <scope>NUCLEOTIDE SEQUENCE [LARGE SCALE GENOMIC DNA]</scope>
    <source>
        <strain evidence="2">CgM1</strain>
    </source>
</reference>
<gene>
    <name evidence="2" type="ORF">KQX54_001186</name>
</gene>
<proteinExistence type="predicted"/>
<keyword evidence="1" id="KW-1133">Transmembrane helix</keyword>